<dbReference type="EMBL" id="JAKWBI020001081">
    <property type="protein sequence ID" value="KAJ2891482.1"/>
    <property type="molecule type" value="Genomic_DNA"/>
</dbReference>
<feature type="compositionally biased region" description="Acidic residues" evidence="6">
    <location>
        <begin position="228"/>
        <end position="245"/>
    </location>
</feature>
<evidence type="ECO:0000256" key="3">
    <source>
        <dbReference type="ARBA" id="ARBA00022552"/>
    </source>
</evidence>
<accession>A0AAD5WMP3</accession>
<dbReference type="InterPro" id="IPR055347">
    <property type="entry name" value="UTP6_N"/>
</dbReference>
<gene>
    <name evidence="8" type="ORF">MKZ38_000326</name>
</gene>
<dbReference type="Gene3D" id="1.25.40.10">
    <property type="entry name" value="Tetratricopeptide repeat domain"/>
    <property type="match status" value="1"/>
</dbReference>
<dbReference type="InterPro" id="IPR003107">
    <property type="entry name" value="HAT"/>
</dbReference>
<keyword evidence="9" id="KW-1185">Reference proteome</keyword>
<dbReference type="GO" id="GO:0034388">
    <property type="term" value="C:Pwp2p-containing subcomplex of 90S preribosome"/>
    <property type="evidence" value="ECO:0007669"/>
    <property type="project" value="TreeGrafter"/>
</dbReference>
<dbReference type="PANTHER" id="PTHR23271:SF1">
    <property type="entry name" value="U3 SMALL NUCLEOLAR RNA-ASSOCIATED PROTEIN 6 HOMOLOG"/>
    <property type="match status" value="1"/>
</dbReference>
<keyword evidence="5" id="KW-0539">Nucleus</keyword>
<dbReference type="InterPro" id="IPR013949">
    <property type="entry name" value="Utp6"/>
</dbReference>
<dbReference type="GO" id="GO:0000462">
    <property type="term" value="P:maturation of SSU-rRNA from tricistronic rRNA transcript (SSU-rRNA, 5.8S rRNA, LSU-rRNA)"/>
    <property type="evidence" value="ECO:0007669"/>
    <property type="project" value="InterPro"/>
</dbReference>
<feature type="domain" description="U3 small nucleolar RNA-associated protein 6 N-terminal" evidence="7">
    <location>
        <begin position="12"/>
        <end position="86"/>
    </location>
</feature>
<feature type="region of interest" description="Disordered" evidence="6">
    <location>
        <begin position="218"/>
        <end position="252"/>
    </location>
</feature>
<dbReference type="PANTHER" id="PTHR23271">
    <property type="entry name" value="HEPATOCELLULAR CARCINOMA-ASSOCIATED ANTIGEN 66"/>
    <property type="match status" value="1"/>
</dbReference>
<dbReference type="Pfam" id="PF08640">
    <property type="entry name" value="U3_assoc_6"/>
    <property type="match status" value="1"/>
</dbReference>
<evidence type="ECO:0000313" key="8">
    <source>
        <dbReference type="EMBL" id="KAJ2891482.1"/>
    </source>
</evidence>
<keyword evidence="3" id="KW-0698">rRNA processing</keyword>
<evidence type="ECO:0000256" key="6">
    <source>
        <dbReference type="SAM" id="MobiDB-lite"/>
    </source>
</evidence>
<comment type="caution">
    <text evidence="8">The sequence shown here is derived from an EMBL/GenBank/DDBJ whole genome shotgun (WGS) entry which is preliminary data.</text>
</comment>
<evidence type="ECO:0000256" key="4">
    <source>
        <dbReference type="ARBA" id="ARBA00022737"/>
    </source>
</evidence>
<evidence type="ECO:0000256" key="2">
    <source>
        <dbReference type="ARBA" id="ARBA00010734"/>
    </source>
</evidence>
<organism evidence="8 9">
    <name type="scientific">Zalerion maritima</name>
    <dbReference type="NCBI Taxonomy" id="339359"/>
    <lineage>
        <taxon>Eukaryota</taxon>
        <taxon>Fungi</taxon>
        <taxon>Dikarya</taxon>
        <taxon>Ascomycota</taxon>
        <taxon>Pezizomycotina</taxon>
        <taxon>Sordariomycetes</taxon>
        <taxon>Lulworthiomycetidae</taxon>
        <taxon>Lulworthiales</taxon>
        <taxon>Lulworthiaceae</taxon>
        <taxon>Zalerion</taxon>
    </lineage>
</organism>
<evidence type="ECO:0000256" key="5">
    <source>
        <dbReference type="ARBA" id="ARBA00023242"/>
    </source>
</evidence>
<protein>
    <recommendedName>
        <fullName evidence="7">U3 small nucleolar RNA-associated protein 6 N-terminal domain-containing protein</fullName>
    </recommendedName>
</protein>
<dbReference type="SMART" id="SM00386">
    <property type="entry name" value="HAT"/>
    <property type="match status" value="2"/>
</dbReference>
<keyword evidence="4" id="KW-0677">Repeat</keyword>
<dbReference type="GO" id="GO:0030515">
    <property type="term" value="F:snoRNA binding"/>
    <property type="evidence" value="ECO:0007669"/>
    <property type="project" value="InterPro"/>
</dbReference>
<dbReference type="GO" id="GO:0032040">
    <property type="term" value="C:small-subunit processome"/>
    <property type="evidence" value="ECO:0007669"/>
    <property type="project" value="TreeGrafter"/>
</dbReference>
<dbReference type="InterPro" id="IPR011990">
    <property type="entry name" value="TPR-like_helical_dom_sf"/>
</dbReference>
<comment type="subcellular location">
    <subcellularLocation>
        <location evidence="1">Nucleus</location>
        <location evidence="1">Nucleolus</location>
    </subcellularLocation>
</comment>
<proteinExistence type="inferred from homology"/>
<evidence type="ECO:0000313" key="9">
    <source>
        <dbReference type="Proteomes" id="UP001201980"/>
    </source>
</evidence>
<dbReference type="AlphaFoldDB" id="A0AAD5WMP3"/>
<sequence length="409" mass="46165">MSNAAEKARYFLEKSTPQLHSLKTLGIFTDEEIKTLVSTRSEHEHIVLSSGSSPSQWLSYIDWDVSLENLRLRRCRKLHVHNSSSHVGEARIFKTFERAVERHPASLELWERYLDFAEEKTSAAGRKWNTVWNRAVRLHSRNAGLWIRGAMKMAEHGDMNKARERFMYGCRNCVGGGKDGGEAAKVWTQYAKAELEWLARTEKKLKLGKYSVDHVEGDYMDLGGGGDNDSDSDKEDEDDEDEDELAPPTREQRTAIQEAASKELAKSSALEGAIPRAVFDVARKQDFFSPRVAMMFWDAFSKVKEASRRISILHHVLAAMEKSYPCSPETAFCRIRMPLVGVKGVVSWGNGLKEVLRRLGAAFKDTGDADALANLVCPWLDSLISHEGQEPFDTVLQQTRNRISSSLEN</sequence>
<dbReference type="Proteomes" id="UP001201980">
    <property type="component" value="Unassembled WGS sequence"/>
</dbReference>
<reference evidence="8" key="1">
    <citation type="submission" date="2022-07" db="EMBL/GenBank/DDBJ databases">
        <title>Draft genome sequence of Zalerion maritima ATCC 34329, a (micro)plastics degrading marine fungus.</title>
        <authorList>
            <person name="Paco A."/>
            <person name="Goncalves M.F.M."/>
            <person name="Rocha-Santos T.A.P."/>
            <person name="Alves A."/>
        </authorList>
    </citation>
    <scope>NUCLEOTIDE SEQUENCE</scope>
    <source>
        <strain evidence="8">ATCC 34329</strain>
    </source>
</reference>
<evidence type="ECO:0000259" key="7">
    <source>
        <dbReference type="Pfam" id="PF08640"/>
    </source>
</evidence>
<evidence type="ECO:0000256" key="1">
    <source>
        <dbReference type="ARBA" id="ARBA00004604"/>
    </source>
</evidence>
<comment type="similarity">
    <text evidence="2">Belongs to the UTP6 family.</text>
</comment>
<dbReference type="SUPFAM" id="SSF48452">
    <property type="entry name" value="TPR-like"/>
    <property type="match status" value="1"/>
</dbReference>
<name>A0AAD5WMP3_9PEZI</name>